<dbReference type="RefSeq" id="WP_006391871.1">
    <property type="nucleotide sequence ID" value="NZ_CP014060.2"/>
</dbReference>
<feature type="domain" description="SHOCT" evidence="1">
    <location>
        <begin position="161"/>
        <end position="187"/>
    </location>
</feature>
<reference evidence="4" key="1">
    <citation type="submission" date="2015-12" db="EMBL/GenBank/DDBJ databases">
        <title>FDA dAtabase for Regulatory Grade micrObial Sequences (FDA-ARGOS): Supporting development and validation of Infectious Disease Dx tests.</title>
        <authorList>
            <person name="Case J."/>
            <person name="Tallon L."/>
            <person name="Sadzewicz L."/>
            <person name="Sengamalay N."/>
            <person name="Ott S."/>
            <person name="Godinez A."/>
            <person name="Nagaraj S."/>
            <person name="Nadendla S."/>
            <person name="Sichtig H."/>
        </authorList>
    </citation>
    <scope>NUCLEOTIDE SEQUENCE [LARGE SCALE GENOMIC DNA]</scope>
    <source>
        <strain evidence="4">FDAARGOS_147</strain>
    </source>
</reference>
<evidence type="ECO:0000259" key="1">
    <source>
        <dbReference type="Pfam" id="PF09851"/>
    </source>
</evidence>
<dbReference type="Pfam" id="PF14470">
    <property type="entry name" value="bPH_3"/>
    <property type="match status" value="1"/>
</dbReference>
<evidence type="ECO:0000313" key="4">
    <source>
        <dbReference type="Proteomes" id="UP000060602"/>
    </source>
</evidence>
<feature type="domain" description="YokE-like PH" evidence="2">
    <location>
        <begin position="42"/>
        <end position="132"/>
    </location>
</feature>
<dbReference type="Pfam" id="PF09851">
    <property type="entry name" value="SHOCT"/>
    <property type="match status" value="1"/>
</dbReference>
<evidence type="ECO:0008006" key="5">
    <source>
        <dbReference type="Google" id="ProtNLM"/>
    </source>
</evidence>
<accession>A0A0X8P1I3</accession>
<dbReference type="AlphaFoldDB" id="A0A0X8P1I3"/>
<organism evidence="3 4">
    <name type="scientific">Alcaligenes xylosoxydans xylosoxydans</name>
    <name type="common">Achromobacter xylosoxidans</name>
    <dbReference type="NCBI Taxonomy" id="85698"/>
    <lineage>
        <taxon>Bacteria</taxon>
        <taxon>Pseudomonadati</taxon>
        <taxon>Pseudomonadota</taxon>
        <taxon>Betaproteobacteria</taxon>
        <taxon>Burkholderiales</taxon>
        <taxon>Alcaligenaceae</taxon>
        <taxon>Achromobacter</taxon>
    </lineage>
</organism>
<dbReference type="EMBL" id="CP014060">
    <property type="protein sequence ID" value="AMG38200.1"/>
    <property type="molecule type" value="Genomic_DNA"/>
</dbReference>
<protein>
    <recommendedName>
        <fullName evidence="5">YokE-like PH domain-containing protein</fullName>
    </recommendedName>
</protein>
<dbReference type="Proteomes" id="UP000060602">
    <property type="component" value="Chromosome"/>
</dbReference>
<proteinExistence type="predicted"/>
<name>A0A0X8P1I3_ALCXX</name>
<sequence>MAFDYKNASPEQLKARYDEIAREIGDDQFFTKKELNHLPHVLHDGEEILAFTTGMMNNNTWLITLTDKRIIFLDKGLIYGLRQTAIDLDKVNAVSGETGIMFGNISIQDSAGSYQIRNVWKKTVVRFTNRVQQAIEARKSRFMQPAAPAVAAASDDDIILKLERLATLRDRGVLTDEEFAAQKARILAA</sequence>
<gene>
    <name evidence="3" type="ORF">AL504_20575</name>
</gene>
<evidence type="ECO:0000313" key="3">
    <source>
        <dbReference type="EMBL" id="AMG38200.1"/>
    </source>
</evidence>
<dbReference type="InterPro" id="IPR039519">
    <property type="entry name" value="YokE-like_PH"/>
</dbReference>
<evidence type="ECO:0000259" key="2">
    <source>
        <dbReference type="Pfam" id="PF14470"/>
    </source>
</evidence>
<dbReference type="InterPro" id="IPR018649">
    <property type="entry name" value="SHOCT"/>
</dbReference>